<dbReference type="AlphaFoldDB" id="K2RGK4"/>
<dbReference type="EMBL" id="AHHD01000387">
    <property type="protein sequence ID" value="EKG13733.1"/>
    <property type="molecule type" value="Genomic_DNA"/>
</dbReference>
<proteinExistence type="predicted"/>
<feature type="compositionally biased region" description="Basic and acidic residues" evidence="1">
    <location>
        <begin position="1"/>
        <end position="10"/>
    </location>
</feature>
<evidence type="ECO:0000313" key="3">
    <source>
        <dbReference type="Proteomes" id="UP000007129"/>
    </source>
</evidence>
<dbReference type="HOGENOM" id="CLU_1482259_0_0_1"/>
<evidence type="ECO:0000313" key="2">
    <source>
        <dbReference type="EMBL" id="EKG13733.1"/>
    </source>
</evidence>
<comment type="caution">
    <text evidence="2">The sequence shown here is derived from an EMBL/GenBank/DDBJ whole genome shotgun (WGS) entry which is preliminary data.</text>
</comment>
<dbReference type="InParanoid" id="K2RGK4"/>
<sequence>MNELLSERGRPASQPRRPQPEGIKFSKKQQHAYRNRTCKRHEQEVEMLSAKVIERVDVHLPVIRDVLIAICCVQINDPEVDHGAERKALADCLCKGLMLAVRGSPPYDGGPGDYESQNVLWVHIELSRRRSFSEWVKKRSHQDRQKMLPPVCAAVSPSTILDAVNCNHESVEWIEHVQVIAI</sequence>
<organism evidence="2 3">
    <name type="scientific">Macrophomina phaseolina (strain MS6)</name>
    <name type="common">Charcoal rot fungus</name>
    <dbReference type="NCBI Taxonomy" id="1126212"/>
    <lineage>
        <taxon>Eukaryota</taxon>
        <taxon>Fungi</taxon>
        <taxon>Dikarya</taxon>
        <taxon>Ascomycota</taxon>
        <taxon>Pezizomycotina</taxon>
        <taxon>Dothideomycetes</taxon>
        <taxon>Dothideomycetes incertae sedis</taxon>
        <taxon>Botryosphaeriales</taxon>
        <taxon>Botryosphaeriaceae</taxon>
        <taxon>Macrophomina</taxon>
    </lineage>
</organism>
<reference evidence="2 3" key="1">
    <citation type="journal article" date="2012" name="BMC Genomics">
        <title>Tools to kill: Genome of one of the most destructive plant pathogenic fungi Macrophomina phaseolina.</title>
        <authorList>
            <person name="Islam M.S."/>
            <person name="Haque M.S."/>
            <person name="Islam M.M."/>
            <person name="Emdad E.M."/>
            <person name="Halim A."/>
            <person name="Hossen Q.M.M."/>
            <person name="Hossain M.Z."/>
            <person name="Ahmed B."/>
            <person name="Rahim S."/>
            <person name="Rahman M.S."/>
            <person name="Alam M.M."/>
            <person name="Hou S."/>
            <person name="Wan X."/>
            <person name="Saito J.A."/>
            <person name="Alam M."/>
        </authorList>
    </citation>
    <scope>NUCLEOTIDE SEQUENCE [LARGE SCALE GENOMIC DNA]</scope>
    <source>
        <strain evidence="2 3">MS6</strain>
    </source>
</reference>
<feature type="region of interest" description="Disordered" evidence="1">
    <location>
        <begin position="1"/>
        <end position="31"/>
    </location>
</feature>
<dbReference type="Proteomes" id="UP000007129">
    <property type="component" value="Unassembled WGS sequence"/>
</dbReference>
<evidence type="ECO:0000256" key="1">
    <source>
        <dbReference type="SAM" id="MobiDB-lite"/>
    </source>
</evidence>
<accession>K2RGK4</accession>
<gene>
    <name evidence="2" type="ORF">MPH_09199</name>
</gene>
<dbReference type="VEuPathDB" id="FungiDB:MPH_09199"/>
<protein>
    <submittedName>
        <fullName evidence="2">Uncharacterized protein</fullName>
    </submittedName>
</protein>
<name>K2RGK4_MACPH</name>